<dbReference type="FunFam" id="3.40.50.1820:FF:000002">
    <property type="entry name" value="S-formylglutathione hydrolase"/>
    <property type="match status" value="1"/>
</dbReference>
<feature type="active site" description="Charge relay system" evidence="6">
    <location>
        <position position="225"/>
    </location>
</feature>
<evidence type="ECO:0000256" key="4">
    <source>
        <dbReference type="ARBA" id="ARBA00047590"/>
    </source>
</evidence>
<evidence type="ECO:0000256" key="3">
    <source>
        <dbReference type="ARBA" id="ARBA00022801"/>
    </source>
</evidence>
<comment type="similarity">
    <text evidence="1 7">Belongs to the esterase D family.</text>
</comment>
<dbReference type="InterPro" id="IPR000801">
    <property type="entry name" value="Esterase-like"/>
</dbReference>
<comment type="catalytic activity">
    <reaction evidence="4 7">
        <text>S-formylglutathione + H2O = formate + glutathione + H(+)</text>
        <dbReference type="Rhea" id="RHEA:14961"/>
        <dbReference type="ChEBI" id="CHEBI:15377"/>
        <dbReference type="ChEBI" id="CHEBI:15378"/>
        <dbReference type="ChEBI" id="CHEBI:15740"/>
        <dbReference type="ChEBI" id="CHEBI:57688"/>
        <dbReference type="ChEBI" id="CHEBI:57925"/>
        <dbReference type="EC" id="3.1.2.12"/>
    </reaction>
</comment>
<comment type="function">
    <text evidence="7">Serine hydrolase involved in the detoxification of formaldehyde.</text>
</comment>
<dbReference type="Gene3D" id="3.40.50.1820">
    <property type="entry name" value="alpha/beta hydrolase"/>
    <property type="match status" value="1"/>
</dbReference>
<dbReference type="Pfam" id="PF00756">
    <property type="entry name" value="Esterase"/>
    <property type="match status" value="1"/>
</dbReference>
<evidence type="ECO:0000256" key="1">
    <source>
        <dbReference type="ARBA" id="ARBA00005622"/>
    </source>
</evidence>
<dbReference type="GO" id="GO:0052689">
    <property type="term" value="F:carboxylic ester hydrolase activity"/>
    <property type="evidence" value="ECO:0007669"/>
    <property type="project" value="UniProtKB-KW"/>
</dbReference>
<sequence>MMSELTLCEEHLMFGGRQQRWQHTSGVLGCPMKFSVFLPPQAGDQPVPLIWCLAGLTCTDENFSVKSGAQRLAAEAGIALIMPDTSPRGEDVADDPAYDLGQGAGFYLNATRAPWDKNYRMYDYLTSELPALLTEHFSFSDRQAIMGHSMGGHGALVLALREAGRFTSVSAFAPIVNPGSVPWGQKAFTAYLGENAADWQQYDASVLMQQAAHRLPVLIDQGSADSFLPEQLQPEVLEEIAHQQQFDFTLRWQQGYDHSYFFIASVIEDHVRFHARHLLVSLPEE</sequence>
<keyword evidence="2 7" id="KW-0719">Serine esterase</keyword>
<keyword evidence="3 7" id="KW-0378">Hydrolase</keyword>
<feature type="active site" description="Charge relay system" evidence="6">
    <location>
        <position position="149"/>
    </location>
</feature>
<keyword evidence="9" id="KW-1185">Reference proteome</keyword>
<protein>
    <recommendedName>
        <fullName evidence="5 7">S-formylglutathione hydrolase</fullName>
        <ecNumber evidence="5 7">3.1.2.12</ecNumber>
    </recommendedName>
</protein>
<dbReference type="OrthoDB" id="9782200at2"/>
<dbReference type="eggNOG" id="COG0627">
    <property type="taxonomic scope" value="Bacteria"/>
</dbReference>
<evidence type="ECO:0000313" key="8">
    <source>
        <dbReference type="EMBL" id="KGD72235.1"/>
    </source>
</evidence>
<dbReference type="EC" id="3.1.2.12" evidence="5 7"/>
<dbReference type="GO" id="GO:0046294">
    <property type="term" value="P:formaldehyde catabolic process"/>
    <property type="evidence" value="ECO:0007669"/>
    <property type="project" value="InterPro"/>
</dbReference>
<dbReference type="PANTHER" id="PTHR10061">
    <property type="entry name" value="S-FORMYLGLUTATHIONE HYDROLASE"/>
    <property type="match status" value="1"/>
</dbReference>
<dbReference type="InterPro" id="IPR014186">
    <property type="entry name" value="S-formylglutathione_hydrol"/>
</dbReference>
<dbReference type="AlphaFoldDB" id="A0A095VC17"/>
<dbReference type="GO" id="GO:0005829">
    <property type="term" value="C:cytosol"/>
    <property type="evidence" value="ECO:0007669"/>
    <property type="project" value="TreeGrafter"/>
</dbReference>
<name>A0A095VC17_9GAMM</name>
<dbReference type="SUPFAM" id="SSF53474">
    <property type="entry name" value="alpha/beta-Hydrolases"/>
    <property type="match status" value="1"/>
</dbReference>
<dbReference type="RefSeq" id="WP_038022664.1">
    <property type="nucleotide sequence ID" value="NZ_JPKR02000003.1"/>
</dbReference>
<dbReference type="STRING" id="642227.HA49_15925"/>
<dbReference type="EMBL" id="JPKR02000003">
    <property type="protein sequence ID" value="KGD72235.1"/>
    <property type="molecule type" value="Genomic_DNA"/>
</dbReference>
<accession>A0A095VC17</accession>
<feature type="active site" description="Charge relay system" evidence="6">
    <location>
        <position position="258"/>
    </location>
</feature>
<dbReference type="Proteomes" id="UP000029577">
    <property type="component" value="Unassembled WGS sequence"/>
</dbReference>
<evidence type="ECO:0000313" key="9">
    <source>
        <dbReference type="Proteomes" id="UP000029577"/>
    </source>
</evidence>
<reference evidence="8" key="1">
    <citation type="submission" date="2014-12" db="EMBL/GenBank/DDBJ databases">
        <title>The draft genome of the Tatumella morbirosei type strain, LMG23360T isolated from pineapple rot.</title>
        <authorList>
            <person name="Smits T.H."/>
            <person name="Palmer M."/>
            <person name="Venter S.N."/>
            <person name="Duffy B."/>
            <person name="Steenkamp E.T."/>
            <person name="Chan W.Y."/>
            <person name="Coutinho T.A."/>
            <person name="Coetzee M.P."/>
            <person name="De Maayer P."/>
        </authorList>
    </citation>
    <scope>NUCLEOTIDE SEQUENCE [LARGE SCALE GENOMIC DNA]</scope>
    <source>
        <strain evidence="8">LMG 23360</strain>
    </source>
</reference>
<evidence type="ECO:0000256" key="7">
    <source>
        <dbReference type="RuleBase" id="RU363068"/>
    </source>
</evidence>
<dbReference type="PANTHER" id="PTHR10061:SF1">
    <property type="entry name" value="S-FORMYLGLUTATHIONE HYDROLASE YEIG"/>
    <property type="match status" value="1"/>
</dbReference>
<gene>
    <name evidence="8" type="ORF">HA49_15925</name>
</gene>
<dbReference type="InterPro" id="IPR029058">
    <property type="entry name" value="AB_hydrolase_fold"/>
</dbReference>
<proteinExistence type="inferred from homology"/>
<evidence type="ECO:0000256" key="2">
    <source>
        <dbReference type="ARBA" id="ARBA00022487"/>
    </source>
</evidence>
<evidence type="ECO:0000256" key="6">
    <source>
        <dbReference type="PIRSR" id="PIRSR614186-1"/>
    </source>
</evidence>
<dbReference type="NCBIfam" id="TIGR02821">
    <property type="entry name" value="fghA_ester_D"/>
    <property type="match status" value="1"/>
</dbReference>
<comment type="caution">
    <text evidence="8">The sequence shown here is derived from an EMBL/GenBank/DDBJ whole genome shotgun (WGS) entry which is preliminary data.</text>
</comment>
<organism evidence="8 9">
    <name type="scientific">Tatumella morbirosei</name>
    <dbReference type="NCBI Taxonomy" id="642227"/>
    <lineage>
        <taxon>Bacteria</taxon>
        <taxon>Pseudomonadati</taxon>
        <taxon>Pseudomonadota</taxon>
        <taxon>Gammaproteobacteria</taxon>
        <taxon>Enterobacterales</taxon>
        <taxon>Erwiniaceae</taxon>
        <taxon>Tatumella</taxon>
    </lineage>
</organism>
<dbReference type="GO" id="GO:0018738">
    <property type="term" value="F:S-formylglutathione hydrolase activity"/>
    <property type="evidence" value="ECO:0007669"/>
    <property type="project" value="UniProtKB-UniRule"/>
</dbReference>
<evidence type="ECO:0000256" key="5">
    <source>
        <dbReference type="NCBIfam" id="TIGR02821"/>
    </source>
</evidence>